<proteinExistence type="predicted"/>
<dbReference type="InterPro" id="IPR022742">
    <property type="entry name" value="Hydrolase_4"/>
</dbReference>
<dbReference type="Pfam" id="PF12146">
    <property type="entry name" value="Hydrolase_4"/>
    <property type="match status" value="1"/>
</dbReference>
<evidence type="ECO:0000313" key="2">
    <source>
        <dbReference type="EMBL" id="OKL49690.1"/>
    </source>
</evidence>
<dbReference type="PANTHER" id="PTHR11614">
    <property type="entry name" value="PHOSPHOLIPASE-RELATED"/>
    <property type="match status" value="1"/>
</dbReference>
<dbReference type="RefSeq" id="WP_073708582.1">
    <property type="nucleotide sequence ID" value="NZ_MQSU01000001.1"/>
</dbReference>
<dbReference type="Proteomes" id="UP000186785">
    <property type="component" value="Unassembled WGS sequence"/>
</dbReference>
<dbReference type="PRINTS" id="PR00111">
    <property type="entry name" value="ABHYDROLASE"/>
</dbReference>
<organism evidence="2 3">
    <name type="scientific">Boudabousia liubingyangii</name>
    <dbReference type="NCBI Taxonomy" id="1921764"/>
    <lineage>
        <taxon>Bacteria</taxon>
        <taxon>Bacillati</taxon>
        <taxon>Actinomycetota</taxon>
        <taxon>Actinomycetes</taxon>
        <taxon>Actinomycetales</taxon>
        <taxon>Actinomycetaceae</taxon>
        <taxon>Boudabousia</taxon>
    </lineage>
</organism>
<keyword evidence="3" id="KW-1185">Reference proteome</keyword>
<dbReference type="InterPro" id="IPR029058">
    <property type="entry name" value="AB_hydrolase_fold"/>
</dbReference>
<dbReference type="EMBL" id="MQSV01000001">
    <property type="protein sequence ID" value="OKL49690.1"/>
    <property type="molecule type" value="Genomic_DNA"/>
</dbReference>
<comment type="caution">
    <text evidence="2">The sequence shown here is derived from an EMBL/GenBank/DDBJ whole genome shotgun (WGS) entry which is preliminary data.</text>
</comment>
<reference evidence="2 3" key="1">
    <citation type="submission" date="2016-11" db="EMBL/GenBank/DDBJ databases">
        <title>Actinomyces gypaetusis sp. nov. isolated from the vulture Gypaetus barbatus in Qinghai Tibet Plateau China.</title>
        <authorList>
            <person name="Meng X."/>
        </authorList>
    </citation>
    <scope>NUCLEOTIDE SEQUENCE [LARGE SCALE GENOMIC DNA]</scope>
    <source>
        <strain evidence="2 3">VUL4_2</strain>
    </source>
</reference>
<name>A0A1Q5PQL1_9ACTO</name>
<dbReference type="STRING" id="1921764.BSR28_00750"/>
<dbReference type="SUPFAM" id="SSF53474">
    <property type="entry name" value="alpha/beta-Hydrolases"/>
    <property type="match status" value="1"/>
</dbReference>
<feature type="domain" description="Serine aminopeptidase S33" evidence="1">
    <location>
        <begin position="13"/>
        <end position="251"/>
    </location>
</feature>
<dbReference type="AlphaFoldDB" id="A0A1Q5PQL1"/>
<evidence type="ECO:0000259" key="1">
    <source>
        <dbReference type="Pfam" id="PF12146"/>
    </source>
</evidence>
<accession>A0A1Q5PQL1</accession>
<sequence>MALHGRIDKAPNEAAIVLIAHGYAEHLGRYDELVKHLNRAGLTCYRYDHEGHGKSEGKRARVDVNDLVRQHYRVRQQIRAAHPSTPLFLLGHSMGGLITAASAVGRPDDIAGVILSSPALGTNPSLSGPVSDALYEVSKFVPSIPVAPFKVEGISRTQKVVDSYLEDPLNYVGPVQMLTGASMMALGHRVMELAPRWTPDTLILQGDRDDVVSVSATREFASKAGTEVEFPPTIDYVEVPEAYHEIFNEPEGPVMMTLVAQWIKDQL</sequence>
<dbReference type="Gene3D" id="3.40.50.1820">
    <property type="entry name" value="alpha/beta hydrolase"/>
    <property type="match status" value="1"/>
</dbReference>
<evidence type="ECO:0000313" key="3">
    <source>
        <dbReference type="Proteomes" id="UP000186785"/>
    </source>
</evidence>
<protein>
    <recommendedName>
        <fullName evidence="1">Serine aminopeptidase S33 domain-containing protein</fullName>
    </recommendedName>
</protein>
<dbReference type="GO" id="GO:0003824">
    <property type="term" value="F:catalytic activity"/>
    <property type="evidence" value="ECO:0007669"/>
    <property type="project" value="UniProtKB-ARBA"/>
</dbReference>
<gene>
    <name evidence="2" type="ORF">BSR29_01700</name>
</gene>
<dbReference type="InterPro" id="IPR051044">
    <property type="entry name" value="MAG_DAG_Lipase"/>
</dbReference>
<dbReference type="OrthoDB" id="9806902at2"/>
<dbReference type="InterPro" id="IPR000073">
    <property type="entry name" value="AB_hydrolase_1"/>
</dbReference>